<sequence>MASLLPFFGFTQNDQNSFEVYGYVLTDAGYNFNTIDPAWFDVMRPTKLPGHKGEFAPAGNYFISVRQTRVGVRSVTKTSLGDLKTQFDFDFFGFGKDAGQTTLHLVNGFGQLGKFLAGQTPSTFMDTDVFPVTLDYWGPSSRIFFLNIQLRYTPVRTTTNRFAVALERPGGTADRTDYANTVDIANTRPQFPLPNVASHYRHQWRWGYTQMAGIVKYLRWKDQSDTSAYHLSGSDIGWGVNVSTVIDGTRRTRFKMQAELGEGFENYIADPSPDVALENNSGNSTSPVKGKALPVWGFFLFTEIDWAPKLKSSIGYSVLTITNSDLQAHDAFRKGQYILINLRYYPVENALFGIEYQYGRRDNFSDDFHAVANKIQCAFKFNFSHKVKRAPDLRQ</sequence>
<keyword evidence="2" id="KW-1185">Reference proteome</keyword>
<protein>
    <recommendedName>
        <fullName evidence="3">Porin</fullName>
    </recommendedName>
</protein>
<accession>A0AAP2GI30</accession>
<dbReference type="EMBL" id="JAHESF010000005">
    <property type="protein sequence ID" value="MBT1696699.1"/>
    <property type="molecule type" value="Genomic_DNA"/>
</dbReference>
<name>A0AAP2GI30_9BACT</name>
<organism evidence="1 2">
    <name type="scientific">Chryseosolibacter histidini</name>
    <dbReference type="NCBI Taxonomy" id="2782349"/>
    <lineage>
        <taxon>Bacteria</taxon>
        <taxon>Pseudomonadati</taxon>
        <taxon>Bacteroidota</taxon>
        <taxon>Cytophagia</taxon>
        <taxon>Cytophagales</taxon>
        <taxon>Chryseotaleaceae</taxon>
        <taxon>Chryseosolibacter</taxon>
    </lineage>
</organism>
<dbReference type="Pfam" id="PF19577">
    <property type="entry name" value="DcaP"/>
    <property type="match status" value="1"/>
</dbReference>
<dbReference type="AlphaFoldDB" id="A0AAP2GI30"/>
<dbReference type="SUPFAM" id="SSF56935">
    <property type="entry name" value="Porins"/>
    <property type="match status" value="1"/>
</dbReference>
<proteinExistence type="predicted"/>
<evidence type="ECO:0000313" key="1">
    <source>
        <dbReference type="EMBL" id="MBT1696699.1"/>
    </source>
</evidence>
<evidence type="ECO:0008006" key="3">
    <source>
        <dbReference type="Google" id="ProtNLM"/>
    </source>
</evidence>
<dbReference type="RefSeq" id="WP_254162062.1">
    <property type="nucleotide sequence ID" value="NZ_JAHESF010000005.1"/>
</dbReference>
<comment type="caution">
    <text evidence="1">The sequence shown here is derived from an EMBL/GenBank/DDBJ whole genome shotgun (WGS) entry which is preliminary data.</text>
</comment>
<dbReference type="Proteomes" id="UP001319200">
    <property type="component" value="Unassembled WGS sequence"/>
</dbReference>
<gene>
    <name evidence="1" type="ORF">KK083_07430</name>
</gene>
<reference evidence="1 2" key="1">
    <citation type="submission" date="2021-05" db="EMBL/GenBank/DDBJ databases">
        <title>A Polyphasic approach of four new species of the genus Ohtaekwangia: Ohtaekwangia histidinii sp. nov., Ohtaekwangia cretensis sp. nov., Ohtaekwangia indiensis sp. nov., Ohtaekwangia reichenbachii sp. nov. from diverse environment.</title>
        <authorList>
            <person name="Octaviana S."/>
        </authorList>
    </citation>
    <scope>NUCLEOTIDE SEQUENCE [LARGE SCALE GENOMIC DNA]</scope>
    <source>
        <strain evidence="1 2">PWU4</strain>
    </source>
</reference>
<evidence type="ECO:0000313" key="2">
    <source>
        <dbReference type="Proteomes" id="UP001319200"/>
    </source>
</evidence>
<dbReference type="InterPro" id="IPR045748">
    <property type="entry name" value="DcaP"/>
</dbReference>